<dbReference type="SMART" id="SM00028">
    <property type="entry name" value="TPR"/>
    <property type="match status" value="4"/>
</dbReference>
<dbReference type="CDD" id="cd21037">
    <property type="entry name" value="MLKL_NTD"/>
    <property type="match status" value="1"/>
</dbReference>
<accession>A0AAD6ZJF3</accession>
<evidence type="ECO:0000313" key="3">
    <source>
        <dbReference type="Proteomes" id="UP001218218"/>
    </source>
</evidence>
<feature type="domain" description="NACHT" evidence="1">
    <location>
        <begin position="218"/>
        <end position="340"/>
    </location>
</feature>
<dbReference type="AlphaFoldDB" id="A0AAD6ZJF3"/>
<gene>
    <name evidence="2" type="ORF">DFH08DRAFT_886749</name>
</gene>
<dbReference type="SUPFAM" id="SSF48452">
    <property type="entry name" value="TPR-like"/>
    <property type="match status" value="1"/>
</dbReference>
<dbReference type="Gene3D" id="1.25.40.10">
    <property type="entry name" value="Tetratricopeptide repeat domain"/>
    <property type="match status" value="2"/>
</dbReference>
<evidence type="ECO:0000259" key="1">
    <source>
        <dbReference type="Pfam" id="PF05729"/>
    </source>
</evidence>
<reference evidence="2" key="1">
    <citation type="submission" date="2023-03" db="EMBL/GenBank/DDBJ databases">
        <title>Massive genome expansion in bonnet fungi (Mycena s.s.) driven by repeated elements and novel gene families across ecological guilds.</title>
        <authorList>
            <consortium name="Lawrence Berkeley National Laboratory"/>
            <person name="Harder C.B."/>
            <person name="Miyauchi S."/>
            <person name="Viragh M."/>
            <person name="Kuo A."/>
            <person name="Thoen E."/>
            <person name="Andreopoulos B."/>
            <person name="Lu D."/>
            <person name="Skrede I."/>
            <person name="Drula E."/>
            <person name="Henrissat B."/>
            <person name="Morin E."/>
            <person name="Kohler A."/>
            <person name="Barry K."/>
            <person name="LaButti K."/>
            <person name="Morin E."/>
            <person name="Salamov A."/>
            <person name="Lipzen A."/>
            <person name="Mereny Z."/>
            <person name="Hegedus B."/>
            <person name="Baldrian P."/>
            <person name="Stursova M."/>
            <person name="Weitz H."/>
            <person name="Taylor A."/>
            <person name="Grigoriev I.V."/>
            <person name="Nagy L.G."/>
            <person name="Martin F."/>
            <person name="Kauserud H."/>
        </authorList>
    </citation>
    <scope>NUCLEOTIDE SEQUENCE</scope>
    <source>
        <strain evidence="2">CBHHK002</strain>
    </source>
</reference>
<dbReference type="PANTHER" id="PTHR47691:SF3">
    <property type="entry name" value="HTH-TYPE TRANSCRIPTIONAL REGULATOR RV0890C-RELATED"/>
    <property type="match status" value="1"/>
</dbReference>
<dbReference type="InterPro" id="IPR007111">
    <property type="entry name" value="NACHT_NTPase"/>
</dbReference>
<dbReference type="SUPFAM" id="SSF52540">
    <property type="entry name" value="P-loop containing nucleoside triphosphate hydrolases"/>
    <property type="match status" value="1"/>
</dbReference>
<dbReference type="Pfam" id="PF05729">
    <property type="entry name" value="NACHT"/>
    <property type="match status" value="1"/>
</dbReference>
<sequence>MYGIEGVKALADALESVSDLIPLPFLSTFLKVGVKVLEACEEATDIEENAADLQRRVYNLMLVVVDTVPVNRTTSLELRERINKLQIILDSILSDMDKLKEQRKWLQVLFHDRNKERVDKCVARLNAALEQFNMAGQLRVEESQLRVEDLLDKIKADYSAFAAQLNRIEDAVKETTRPHNAPSARPRQDMPVPHHIFYGRDGLVDQITSLLVTESTSRVCVTGVGGMGKTSIALAVTETTMVKNTFLKEYIFWVPCIEAKSSDLLRHILYAQLRITAESYDSLDPLIAELDTSKQRRLLLLDNFETPWLSGQDQDRVKVNDILVRLAKLPHIALLVTMTSGFTPGDVAWQHRPLPALDLIAARDAFKSKYRVAAGGHELTADGPELDEFLTSIGHIPLAITLTAASSGRLGSSPDDLLREWGKAGTAMMSGNEKQSMDKTIGLSMEREAVKSNPQALTLLAILSMLPAGTIGNHLHWWAPTLTSLPAAVETLRLAALIEKDDGPFATSRIFVRPTIQAYMAHQARIPAKVREQVHDTCYKFVLDHKSISDDHKFKDDLTALAGEETNIQGILMEVDANALRPNAVDALIAFSLYQSWTKPSTVVVAHALRVALAAHDDPRVADLDAAAHRVAEAYQCLGDALASLNRYDEAGKLLQEARARFKGLREADLCRAGECSKNLLKTWVYLGTESLHEVESLAEEALADLCHDETKRYYVAQGLLGFGYFLWWARRWDEALETLSAAQAIFEELDCPASTAECLWLMARIYAGRNEYPEALRIARNGLVKAEQSGESGVTCRILRRIAAYLILEQSYEDALVAVTRCLTFCQVSSSPGGIAQGLEFLAYVCAARLDLQGARAAYSGAQVQFGKIEFTASGRAGVARCSDNLAELGRLTEMSQNDFSKLAQPDPMD</sequence>
<dbReference type="InterPro" id="IPR027417">
    <property type="entry name" value="P-loop_NTPase"/>
</dbReference>
<evidence type="ECO:0000313" key="2">
    <source>
        <dbReference type="EMBL" id="KAJ7325500.1"/>
    </source>
</evidence>
<protein>
    <recommendedName>
        <fullName evidence="1">NACHT domain-containing protein</fullName>
    </recommendedName>
</protein>
<dbReference type="GO" id="GO:0007166">
    <property type="term" value="P:cell surface receptor signaling pathway"/>
    <property type="evidence" value="ECO:0007669"/>
    <property type="project" value="InterPro"/>
</dbReference>
<organism evidence="2 3">
    <name type="scientific">Mycena albidolilacea</name>
    <dbReference type="NCBI Taxonomy" id="1033008"/>
    <lineage>
        <taxon>Eukaryota</taxon>
        <taxon>Fungi</taxon>
        <taxon>Dikarya</taxon>
        <taxon>Basidiomycota</taxon>
        <taxon>Agaricomycotina</taxon>
        <taxon>Agaricomycetes</taxon>
        <taxon>Agaricomycetidae</taxon>
        <taxon>Agaricales</taxon>
        <taxon>Marasmiineae</taxon>
        <taxon>Mycenaceae</taxon>
        <taxon>Mycena</taxon>
    </lineage>
</organism>
<proteinExistence type="predicted"/>
<dbReference type="InterPro" id="IPR059179">
    <property type="entry name" value="MLKL-like_MCAfunc"/>
</dbReference>
<dbReference type="InterPro" id="IPR036537">
    <property type="entry name" value="Adaptor_Cbl_N_dom_sf"/>
</dbReference>
<comment type="caution">
    <text evidence="2">The sequence shown here is derived from an EMBL/GenBank/DDBJ whole genome shotgun (WGS) entry which is preliminary data.</text>
</comment>
<dbReference type="Proteomes" id="UP001218218">
    <property type="component" value="Unassembled WGS sequence"/>
</dbReference>
<dbReference type="InterPro" id="IPR011990">
    <property type="entry name" value="TPR-like_helical_dom_sf"/>
</dbReference>
<keyword evidence="3" id="KW-1185">Reference proteome</keyword>
<dbReference type="EMBL" id="JARIHO010000044">
    <property type="protein sequence ID" value="KAJ7325500.1"/>
    <property type="molecule type" value="Genomic_DNA"/>
</dbReference>
<name>A0AAD6ZJF3_9AGAR</name>
<dbReference type="Gene3D" id="1.20.930.20">
    <property type="entry name" value="Adaptor protein Cbl, N-terminal domain"/>
    <property type="match status" value="1"/>
</dbReference>
<dbReference type="PANTHER" id="PTHR47691">
    <property type="entry name" value="REGULATOR-RELATED"/>
    <property type="match status" value="1"/>
</dbReference>
<dbReference type="Gene3D" id="3.40.50.300">
    <property type="entry name" value="P-loop containing nucleotide triphosphate hydrolases"/>
    <property type="match status" value="1"/>
</dbReference>
<dbReference type="InterPro" id="IPR019734">
    <property type="entry name" value="TPR_rpt"/>
</dbReference>